<protein>
    <recommendedName>
        <fullName evidence="3">Ferrochelatase</fullName>
    </recommendedName>
</protein>
<dbReference type="AlphaFoldDB" id="A0A8J6Y339"/>
<dbReference type="RefSeq" id="WP_190838697.1">
    <property type="nucleotide sequence ID" value="NZ_CAWPPI010000133.1"/>
</dbReference>
<gene>
    <name evidence="1" type="ORF">ICL16_43275</name>
</gene>
<dbReference type="EMBL" id="JACXAE010000133">
    <property type="protein sequence ID" value="MBD2778693.1"/>
    <property type="molecule type" value="Genomic_DNA"/>
</dbReference>
<keyword evidence="2" id="KW-1185">Reference proteome</keyword>
<proteinExistence type="predicted"/>
<comment type="caution">
    <text evidence="1">The sequence shown here is derived from an EMBL/GenBank/DDBJ whole genome shotgun (WGS) entry which is preliminary data.</text>
</comment>
<sequence length="243" mass="28643">MTQNRSFQLLDDILAQQSVNRLSLNPQSSLTTSFVELGNFVMQTTCDYELVKSLRDTLERVLYALLQNFPDNIFWDFDFIVSSMLKQALAQEDKAEAFLESFGDKIVSLMSMFGKHSEIRFRYTHDFIYGFDWAKWVQKESHCNIDEPFSLTFLDCLLTRGQEITQLIKVDDAKYHRLAGKLYRNPFCFSREPEDERRLLLYLAQKQLIPVATWSWNACPVWNKPFHQMREQLSLKLNIPRTN</sequence>
<reference evidence="1" key="1">
    <citation type="submission" date="2020-09" db="EMBL/GenBank/DDBJ databases">
        <title>Iningainema tapete sp. nov. (Scytonemataceae, Cyanobacteria) from greenhouses in central Florida (USA) produces two types of nodularin with biosynthetic potential for microcystin-LR and anabaenopeptins.</title>
        <authorList>
            <person name="Berthold D.E."/>
            <person name="Lefler F.W."/>
            <person name="Huang I.-S."/>
            <person name="Abdulla H."/>
            <person name="Zimba P.V."/>
            <person name="Laughinghouse H.D. IV."/>
        </authorList>
    </citation>
    <scope>NUCLEOTIDE SEQUENCE</scope>
    <source>
        <strain evidence="1">BLCCT55</strain>
    </source>
</reference>
<accession>A0A8J6Y339</accession>
<organism evidence="1 2">
    <name type="scientific">Iningainema tapete BLCC-T55</name>
    <dbReference type="NCBI Taxonomy" id="2748662"/>
    <lineage>
        <taxon>Bacteria</taxon>
        <taxon>Bacillati</taxon>
        <taxon>Cyanobacteriota</taxon>
        <taxon>Cyanophyceae</taxon>
        <taxon>Nostocales</taxon>
        <taxon>Scytonemataceae</taxon>
        <taxon>Iningainema tapete</taxon>
    </lineage>
</organism>
<evidence type="ECO:0000313" key="1">
    <source>
        <dbReference type="EMBL" id="MBD2778693.1"/>
    </source>
</evidence>
<evidence type="ECO:0000313" key="2">
    <source>
        <dbReference type="Proteomes" id="UP000629098"/>
    </source>
</evidence>
<evidence type="ECO:0008006" key="3">
    <source>
        <dbReference type="Google" id="ProtNLM"/>
    </source>
</evidence>
<name>A0A8J6Y339_9CYAN</name>
<dbReference type="Proteomes" id="UP000629098">
    <property type="component" value="Unassembled WGS sequence"/>
</dbReference>